<name>A0A894TLH6_LILRE</name>
<dbReference type="EMBL" id="MW125556">
    <property type="protein sequence ID" value="QRX38908.1"/>
    <property type="molecule type" value="mRNA"/>
</dbReference>
<proteinExistence type="evidence at transcript level"/>
<evidence type="ECO:0000259" key="6">
    <source>
        <dbReference type="PROSITE" id="PS50811"/>
    </source>
</evidence>
<protein>
    <submittedName>
        <fullName evidence="7">Transcription factor WRKY11</fullName>
    </submittedName>
</protein>
<dbReference type="SUPFAM" id="SSF118290">
    <property type="entry name" value="WRKY DNA-binding domain"/>
    <property type="match status" value="1"/>
</dbReference>
<dbReference type="GO" id="GO:0005634">
    <property type="term" value="C:nucleus"/>
    <property type="evidence" value="ECO:0007669"/>
    <property type="project" value="UniProtKB-SubCell"/>
</dbReference>
<keyword evidence="3" id="KW-0238">DNA-binding</keyword>
<sequence>MAAVGVPSFHPAMCSSHSQQTSAVDISAPFDLSDCILLDDDLLVESPPTAQTLIPNLPYSSRRDDVKKETAGDNHRIAFRTRSEVDIMDDGYRWRKYGKKTVKNSPNPRNYYRCSTDGCSVKKRVERARDDPSYVITTYEGTHNHTSPSVVYYTAQDDDSGRFFVSGCQDLPQSS</sequence>
<comment type="subcellular location">
    <subcellularLocation>
        <location evidence="1">Nucleus</location>
    </subcellularLocation>
</comment>
<dbReference type="AlphaFoldDB" id="A0A894TLH6"/>
<dbReference type="Pfam" id="PF03106">
    <property type="entry name" value="WRKY"/>
    <property type="match status" value="1"/>
</dbReference>
<gene>
    <name evidence="7" type="primary">WRKY11</name>
</gene>
<feature type="domain" description="WRKY" evidence="6">
    <location>
        <begin position="83"/>
        <end position="148"/>
    </location>
</feature>
<dbReference type="SMART" id="SM00774">
    <property type="entry name" value="WRKY"/>
    <property type="match status" value="1"/>
</dbReference>
<evidence type="ECO:0000256" key="4">
    <source>
        <dbReference type="ARBA" id="ARBA00023163"/>
    </source>
</evidence>
<dbReference type="InterPro" id="IPR036576">
    <property type="entry name" value="WRKY_dom_sf"/>
</dbReference>
<dbReference type="PANTHER" id="PTHR31221">
    <property type="entry name" value="WRKY TRANSCRIPTION FACTOR PROTEIN 1-RELATED"/>
    <property type="match status" value="1"/>
</dbReference>
<evidence type="ECO:0000313" key="7">
    <source>
        <dbReference type="EMBL" id="QRX38908.1"/>
    </source>
</evidence>
<dbReference type="GO" id="GO:0003700">
    <property type="term" value="F:DNA-binding transcription factor activity"/>
    <property type="evidence" value="ECO:0007669"/>
    <property type="project" value="InterPro"/>
</dbReference>
<keyword evidence="5" id="KW-0539">Nucleus</keyword>
<evidence type="ECO:0000256" key="2">
    <source>
        <dbReference type="ARBA" id="ARBA00023015"/>
    </source>
</evidence>
<dbReference type="InterPro" id="IPR003657">
    <property type="entry name" value="WRKY_dom"/>
</dbReference>
<dbReference type="PANTHER" id="PTHR31221:SF112">
    <property type="entry name" value="WRKY TRANSCRIPTION FACTOR 50-RELATED"/>
    <property type="match status" value="1"/>
</dbReference>
<accession>A0A894TLH6</accession>
<dbReference type="InterPro" id="IPR044810">
    <property type="entry name" value="WRKY_plant"/>
</dbReference>
<keyword evidence="2" id="KW-0805">Transcription regulation</keyword>
<evidence type="ECO:0000256" key="1">
    <source>
        <dbReference type="ARBA" id="ARBA00004123"/>
    </source>
</evidence>
<organism evidence="7">
    <name type="scientific">Lilium regale</name>
    <name type="common">Regal lily</name>
    <dbReference type="NCBI Taxonomy" id="82328"/>
    <lineage>
        <taxon>Eukaryota</taxon>
        <taxon>Viridiplantae</taxon>
        <taxon>Streptophyta</taxon>
        <taxon>Embryophyta</taxon>
        <taxon>Tracheophyta</taxon>
        <taxon>Spermatophyta</taxon>
        <taxon>Magnoliopsida</taxon>
        <taxon>Liliopsida</taxon>
        <taxon>Liliales</taxon>
        <taxon>Liliaceae</taxon>
        <taxon>Lilium</taxon>
    </lineage>
</organism>
<reference evidence="7" key="1">
    <citation type="journal article" date="2021" name="Phytopathology">
        <title>WRKY transcription factors actively respond to Fusarium oxysporum in Lilium regale Wilson.</title>
        <authorList>
            <person name="Li S."/>
            <person name="Liu G."/>
            <person name="Pu L."/>
            <person name="Liu X."/>
            <person name="Wang Z."/>
            <person name="Zhao Q."/>
            <person name="Chen H."/>
            <person name="Ge F."/>
            <person name="Liu D."/>
        </authorList>
    </citation>
    <scope>NUCLEOTIDE SEQUENCE</scope>
    <source>
        <tissue evidence="7">Roots</tissue>
    </source>
</reference>
<dbReference type="Gene3D" id="2.20.25.80">
    <property type="entry name" value="WRKY domain"/>
    <property type="match status" value="1"/>
</dbReference>
<dbReference type="FunFam" id="2.20.25.80:FF:000003">
    <property type="entry name" value="WRKY transcription factor 57"/>
    <property type="match status" value="1"/>
</dbReference>
<dbReference type="GO" id="GO:0043565">
    <property type="term" value="F:sequence-specific DNA binding"/>
    <property type="evidence" value="ECO:0007669"/>
    <property type="project" value="InterPro"/>
</dbReference>
<dbReference type="SMR" id="A0A894TLH6"/>
<evidence type="ECO:0000256" key="3">
    <source>
        <dbReference type="ARBA" id="ARBA00023125"/>
    </source>
</evidence>
<dbReference type="PROSITE" id="PS50811">
    <property type="entry name" value="WRKY"/>
    <property type="match status" value="1"/>
</dbReference>
<keyword evidence="4" id="KW-0804">Transcription</keyword>
<evidence type="ECO:0000256" key="5">
    <source>
        <dbReference type="ARBA" id="ARBA00023242"/>
    </source>
</evidence>